<dbReference type="SMART" id="SM01119">
    <property type="entry name" value="D-ser_dehydrat"/>
    <property type="match status" value="1"/>
</dbReference>
<proteinExistence type="inferred from homology"/>
<dbReference type="Pfam" id="PF14031">
    <property type="entry name" value="D-ser_dehydrat"/>
    <property type="match status" value="1"/>
</dbReference>
<dbReference type="EMBL" id="MVJN01000004">
    <property type="protein sequence ID" value="RAP36909.1"/>
    <property type="molecule type" value="Genomic_DNA"/>
</dbReference>
<dbReference type="GO" id="GO:0008721">
    <property type="term" value="F:D-serine ammonia-lyase activity"/>
    <property type="evidence" value="ECO:0007669"/>
    <property type="project" value="TreeGrafter"/>
</dbReference>
<dbReference type="Gene3D" id="2.40.37.20">
    <property type="entry name" value="D-serine dehydratase-like domain"/>
    <property type="match status" value="1"/>
</dbReference>
<evidence type="ECO:0000313" key="5">
    <source>
        <dbReference type="Proteomes" id="UP000249458"/>
    </source>
</evidence>
<sequence length="371" mass="40822">MDKSLLLGLSKFQLDTPCLLIDKQKLELNLLTMRDHCIKQGIHLRPHCKTHKSSSLAQLQIDYGAIGVCVAKVSEALVLASKGLSNILITSPVVTRHKIQRLMECHQLCSDLYIVVDNKENIEQLNEAAQTCGKVLSVLIDINSGIGRTGVNASDALSLGQFVQGMPWLRLAGIQCYAGNLQHIAVYEERKNKSLAVMEMASELVRQFRKAGLPCEILTGTGTGTFDIDCQASEVTEIQPGSYTVMDVQYSEIGSATGKHFLPAMTLLTTVISSNQNSHVTVDAGTKALYVDRCKPLIINRSNLEYDWAGFGDEHGRVSSSGNAPLPKNGEVLELIVPHCDPTINLHDYFYIIENDVVIDVWEIDMRGKVQ</sequence>
<dbReference type="InterPro" id="IPR029066">
    <property type="entry name" value="PLP-binding_barrel"/>
</dbReference>
<dbReference type="RefSeq" id="WP_112219024.1">
    <property type="nucleotide sequence ID" value="NZ_MVJN01000004.1"/>
</dbReference>
<evidence type="ECO:0000256" key="2">
    <source>
        <dbReference type="ARBA" id="ARBA00023239"/>
    </source>
</evidence>
<evidence type="ECO:0000259" key="3">
    <source>
        <dbReference type="SMART" id="SM01119"/>
    </source>
</evidence>
<feature type="domain" description="D-serine dehydratase-like" evidence="3">
    <location>
        <begin position="264"/>
        <end position="354"/>
    </location>
</feature>
<dbReference type="InterPro" id="IPR042208">
    <property type="entry name" value="D-ser_dehydrat-like_sf"/>
</dbReference>
<accession>A0A364LK01</accession>
<keyword evidence="2" id="KW-0456">Lyase</keyword>
<name>A0A364LK01_9GAMM</name>
<dbReference type="Pfam" id="PF01168">
    <property type="entry name" value="Ala_racemase_N"/>
    <property type="match status" value="1"/>
</dbReference>
<dbReference type="InterPro" id="IPR026956">
    <property type="entry name" value="D-ser_dehydrat-like_dom"/>
</dbReference>
<dbReference type="InterPro" id="IPR001608">
    <property type="entry name" value="Ala_racemase_N"/>
</dbReference>
<dbReference type="SUPFAM" id="SSF51419">
    <property type="entry name" value="PLP-binding barrel"/>
    <property type="match status" value="1"/>
</dbReference>
<dbReference type="CDD" id="cd06819">
    <property type="entry name" value="PLPDE_III_LS_D-TA"/>
    <property type="match status" value="1"/>
</dbReference>
<evidence type="ECO:0000313" key="4">
    <source>
        <dbReference type="EMBL" id="RAP36909.1"/>
    </source>
</evidence>
<dbReference type="PANTHER" id="PTHR28004:SF2">
    <property type="entry name" value="D-SERINE DEHYDRATASE"/>
    <property type="match status" value="1"/>
</dbReference>
<organism evidence="4 5">
    <name type="scientific">Legionella quinlivanii</name>
    <dbReference type="NCBI Taxonomy" id="45073"/>
    <lineage>
        <taxon>Bacteria</taxon>
        <taxon>Pseudomonadati</taxon>
        <taxon>Pseudomonadota</taxon>
        <taxon>Gammaproteobacteria</taxon>
        <taxon>Legionellales</taxon>
        <taxon>Legionellaceae</taxon>
        <taxon>Legionella</taxon>
    </lineage>
</organism>
<gene>
    <name evidence="4" type="ORF">B1207_05615</name>
</gene>
<dbReference type="GO" id="GO:0036088">
    <property type="term" value="P:D-serine catabolic process"/>
    <property type="evidence" value="ECO:0007669"/>
    <property type="project" value="TreeGrafter"/>
</dbReference>
<dbReference type="PANTHER" id="PTHR28004">
    <property type="entry name" value="ZGC:162816-RELATED"/>
    <property type="match status" value="1"/>
</dbReference>
<evidence type="ECO:0000256" key="1">
    <source>
        <dbReference type="ARBA" id="ARBA00005323"/>
    </source>
</evidence>
<dbReference type="AlphaFoldDB" id="A0A364LK01"/>
<dbReference type="Proteomes" id="UP000249458">
    <property type="component" value="Unassembled WGS sequence"/>
</dbReference>
<protein>
    <submittedName>
        <fullName evidence="4">Metal-activated pyridoxal enzyme</fullName>
    </submittedName>
</protein>
<reference evidence="4 5" key="1">
    <citation type="submission" date="2017-02" db="EMBL/GenBank/DDBJ databases">
        <title>Legionella quilivanii strain from human: case report and whole genome sequencing analysis.</title>
        <authorList>
            <person name="Lalancette C."/>
            <person name="Leduc J.-M."/>
            <person name="Levesque S."/>
            <person name="Fournier E."/>
            <person name="Saoud J."/>
            <person name="Faucher S.P."/>
            <person name="Bernard K."/>
            <person name="Martineau C."/>
            <person name="Longtin J."/>
        </authorList>
    </citation>
    <scope>NUCLEOTIDE SEQUENCE [LARGE SCALE GENOMIC DNA]</scope>
    <source>
        <strain evidence="4 5">ID143958</strain>
    </source>
</reference>
<dbReference type="Gene3D" id="3.20.20.10">
    <property type="entry name" value="Alanine racemase"/>
    <property type="match status" value="1"/>
</dbReference>
<comment type="similarity">
    <text evidence="1">Belongs to the DSD1 family.</text>
</comment>
<dbReference type="InterPro" id="IPR051466">
    <property type="entry name" value="D-amino_acid_metab_enzyme"/>
</dbReference>
<comment type="caution">
    <text evidence="4">The sequence shown here is derived from an EMBL/GenBank/DDBJ whole genome shotgun (WGS) entry which is preliminary data.</text>
</comment>